<feature type="domain" description="NB-ARC" evidence="4">
    <location>
        <begin position="169"/>
        <end position="212"/>
    </location>
</feature>
<keyword evidence="2" id="KW-0611">Plant defense</keyword>
<dbReference type="OrthoDB" id="664960at2759"/>
<dbReference type="GO" id="GO:0006952">
    <property type="term" value="P:defense response"/>
    <property type="evidence" value="ECO:0007669"/>
    <property type="project" value="UniProtKB-KW"/>
</dbReference>
<accession>A0A5N6RTP2</accession>
<evidence type="ECO:0000256" key="3">
    <source>
        <dbReference type="ARBA" id="ARBA00022840"/>
    </source>
</evidence>
<dbReference type="Pfam" id="PF00931">
    <property type="entry name" value="NB-ARC"/>
    <property type="match status" value="1"/>
</dbReference>
<name>A0A5N6RTP2_9ROSI</name>
<keyword evidence="3" id="KW-0067">ATP-binding</keyword>
<dbReference type="GO" id="GO:0005524">
    <property type="term" value="F:ATP binding"/>
    <property type="evidence" value="ECO:0007669"/>
    <property type="project" value="UniProtKB-KW"/>
</dbReference>
<evidence type="ECO:0000313" key="6">
    <source>
        <dbReference type="Proteomes" id="UP000327013"/>
    </source>
</evidence>
<proteinExistence type="predicted"/>
<reference evidence="5 6" key="1">
    <citation type="submission" date="2019-06" db="EMBL/GenBank/DDBJ databases">
        <title>A chromosomal-level reference genome of Carpinus fangiana (Coryloideae, Betulaceae).</title>
        <authorList>
            <person name="Yang X."/>
            <person name="Wang Z."/>
            <person name="Zhang L."/>
            <person name="Hao G."/>
            <person name="Liu J."/>
            <person name="Yang Y."/>
        </authorList>
    </citation>
    <scope>NUCLEOTIDE SEQUENCE [LARGE SCALE GENOMIC DNA]</scope>
    <source>
        <strain evidence="5">Cfa_2016G</strain>
        <tissue evidence="5">Leaf</tissue>
    </source>
</reference>
<dbReference type="InterPro" id="IPR050905">
    <property type="entry name" value="Plant_NBS-LRR"/>
</dbReference>
<gene>
    <name evidence="5" type="ORF">FH972_020422</name>
</gene>
<organism evidence="5 6">
    <name type="scientific">Carpinus fangiana</name>
    <dbReference type="NCBI Taxonomy" id="176857"/>
    <lineage>
        <taxon>Eukaryota</taxon>
        <taxon>Viridiplantae</taxon>
        <taxon>Streptophyta</taxon>
        <taxon>Embryophyta</taxon>
        <taxon>Tracheophyta</taxon>
        <taxon>Spermatophyta</taxon>
        <taxon>Magnoliopsida</taxon>
        <taxon>eudicotyledons</taxon>
        <taxon>Gunneridae</taxon>
        <taxon>Pentapetalae</taxon>
        <taxon>rosids</taxon>
        <taxon>fabids</taxon>
        <taxon>Fagales</taxon>
        <taxon>Betulaceae</taxon>
        <taxon>Carpinus</taxon>
    </lineage>
</organism>
<dbReference type="Proteomes" id="UP000327013">
    <property type="component" value="Chromosome 8"/>
</dbReference>
<dbReference type="EMBL" id="CM017328">
    <property type="protein sequence ID" value="KAE8125642.1"/>
    <property type="molecule type" value="Genomic_DNA"/>
</dbReference>
<dbReference type="InterPro" id="IPR027417">
    <property type="entry name" value="P-loop_NTPase"/>
</dbReference>
<protein>
    <recommendedName>
        <fullName evidence="4">NB-ARC domain-containing protein</fullName>
    </recommendedName>
</protein>
<dbReference type="InterPro" id="IPR002182">
    <property type="entry name" value="NB-ARC"/>
</dbReference>
<dbReference type="PANTHER" id="PTHR33463:SF202">
    <property type="entry name" value="NB-ARC DOMAIN-CONTAINING PROTEIN"/>
    <property type="match status" value="1"/>
</dbReference>
<evidence type="ECO:0000313" key="5">
    <source>
        <dbReference type="EMBL" id="KAE8125642.1"/>
    </source>
</evidence>
<dbReference type="Gene3D" id="3.40.50.300">
    <property type="entry name" value="P-loop containing nucleotide triphosphate hydrolases"/>
    <property type="match status" value="1"/>
</dbReference>
<evidence type="ECO:0000259" key="4">
    <source>
        <dbReference type="Pfam" id="PF00931"/>
    </source>
</evidence>
<dbReference type="AlphaFoldDB" id="A0A5N6RTP2"/>
<evidence type="ECO:0000256" key="1">
    <source>
        <dbReference type="ARBA" id="ARBA00022741"/>
    </source>
</evidence>
<evidence type="ECO:0000256" key="2">
    <source>
        <dbReference type="ARBA" id="ARBA00022821"/>
    </source>
</evidence>
<dbReference type="PANTHER" id="PTHR33463">
    <property type="entry name" value="NB-ARC DOMAIN-CONTAINING PROTEIN-RELATED"/>
    <property type="match status" value="1"/>
</dbReference>
<sequence length="294" mass="33086">MEVVAAVVGAVVEMERLLALRDGLKNETELAEQEEKVVRSQVIEWLKNVEELQLQVNQIQAVKLSQLSLNCSKWYRISMEAIEKLTDIEGLLEAGRSYSGAVAVNHGMPRAMERIPRPTIQDQTTTSKTLDKIMALLSDDEVQRIGIWGMGGVGKTTLVRSFNNKLKNHKGSKIILTTRDLDVCRHMMTDRQVKMVVLNDDESWQLFSRYAGSVADLEHISPSAKAIARECCGLPLALVTMGAAMREKTKHQSVARRMCYPLRSTTKPRGTLSSRPELRIKHFRTAWPSWAEIS</sequence>
<dbReference type="GO" id="GO:0043531">
    <property type="term" value="F:ADP binding"/>
    <property type="evidence" value="ECO:0007669"/>
    <property type="project" value="InterPro"/>
</dbReference>
<dbReference type="CDD" id="cd00882">
    <property type="entry name" value="Ras_like_GTPase"/>
    <property type="match status" value="1"/>
</dbReference>
<keyword evidence="6" id="KW-1185">Reference proteome</keyword>
<keyword evidence="1" id="KW-0547">Nucleotide-binding</keyword>
<dbReference type="InterPro" id="IPR042197">
    <property type="entry name" value="Apaf_helical"/>
</dbReference>
<dbReference type="Gene3D" id="1.10.8.430">
    <property type="entry name" value="Helical domain of apoptotic protease-activating factors"/>
    <property type="match status" value="1"/>
</dbReference>
<dbReference type="SUPFAM" id="SSF52540">
    <property type="entry name" value="P-loop containing nucleoside triphosphate hydrolases"/>
    <property type="match status" value="1"/>
</dbReference>